<gene>
    <name evidence="2" type="ORF">Pcinc_017687</name>
</gene>
<evidence type="ECO:0000313" key="3">
    <source>
        <dbReference type="Proteomes" id="UP001286313"/>
    </source>
</evidence>
<keyword evidence="1" id="KW-0472">Membrane</keyword>
<keyword evidence="1" id="KW-0812">Transmembrane</keyword>
<dbReference type="EMBL" id="JAWQEG010001650">
    <property type="protein sequence ID" value="KAK3877609.1"/>
    <property type="molecule type" value="Genomic_DNA"/>
</dbReference>
<dbReference type="Proteomes" id="UP001286313">
    <property type="component" value="Unassembled WGS sequence"/>
</dbReference>
<reference evidence="2" key="1">
    <citation type="submission" date="2023-10" db="EMBL/GenBank/DDBJ databases">
        <title>Genome assemblies of two species of porcelain crab, Petrolisthes cinctipes and Petrolisthes manimaculis (Anomura: Porcellanidae).</title>
        <authorList>
            <person name="Angst P."/>
        </authorList>
    </citation>
    <scope>NUCLEOTIDE SEQUENCE</scope>
    <source>
        <strain evidence="2">PB745_01</strain>
        <tissue evidence="2">Gill</tissue>
    </source>
</reference>
<keyword evidence="1" id="KW-1133">Transmembrane helix</keyword>
<sequence length="171" mass="18823">MPQQSDTRRHHPAVRLDSDKMQCANIFFILSIGFAPAVLAVGQSGTPFGANMKIISQEMSYSVSTGEGIIRNKFELEKGEAANVNCPLIQLRGRPQDYELVISDELTGDELYSTRQGNLKENMDYSLRNAFAISLITKSDRPLPQAAAPKVKCLVTRMAPLPPGQNDEESP</sequence>
<accession>A0AAE1FPL8</accession>
<protein>
    <submittedName>
        <fullName evidence="2">Uncharacterized protein</fullName>
    </submittedName>
</protein>
<comment type="caution">
    <text evidence="2">The sequence shown here is derived from an EMBL/GenBank/DDBJ whole genome shotgun (WGS) entry which is preliminary data.</text>
</comment>
<name>A0AAE1FPL8_PETCI</name>
<organism evidence="2 3">
    <name type="scientific">Petrolisthes cinctipes</name>
    <name type="common">Flat porcelain crab</name>
    <dbReference type="NCBI Taxonomy" id="88211"/>
    <lineage>
        <taxon>Eukaryota</taxon>
        <taxon>Metazoa</taxon>
        <taxon>Ecdysozoa</taxon>
        <taxon>Arthropoda</taxon>
        <taxon>Crustacea</taxon>
        <taxon>Multicrustacea</taxon>
        <taxon>Malacostraca</taxon>
        <taxon>Eumalacostraca</taxon>
        <taxon>Eucarida</taxon>
        <taxon>Decapoda</taxon>
        <taxon>Pleocyemata</taxon>
        <taxon>Anomura</taxon>
        <taxon>Galatheoidea</taxon>
        <taxon>Porcellanidae</taxon>
        <taxon>Petrolisthes</taxon>
    </lineage>
</organism>
<keyword evidence="3" id="KW-1185">Reference proteome</keyword>
<evidence type="ECO:0000256" key="1">
    <source>
        <dbReference type="SAM" id="Phobius"/>
    </source>
</evidence>
<evidence type="ECO:0000313" key="2">
    <source>
        <dbReference type="EMBL" id="KAK3877609.1"/>
    </source>
</evidence>
<dbReference type="AlphaFoldDB" id="A0AAE1FPL8"/>
<feature type="transmembrane region" description="Helical" evidence="1">
    <location>
        <begin position="21"/>
        <end position="42"/>
    </location>
</feature>
<proteinExistence type="predicted"/>